<proteinExistence type="predicted"/>
<organism evidence="1 2">
    <name type="scientific">Marchantia polymorpha</name>
    <name type="common">Common liverwort</name>
    <name type="synonym">Marchantia aquatica</name>
    <dbReference type="NCBI Taxonomy" id="3197"/>
    <lineage>
        <taxon>Eukaryota</taxon>
        <taxon>Viridiplantae</taxon>
        <taxon>Streptophyta</taxon>
        <taxon>Embryophyta</taxon>
        <taxon>Marchantiophyta</taxon>
        <taxon>Marchantiopsida</taxon>
        <taxon>Marchantiidae</taxon>
        <taxon>Marchantiales</taxon>
        <taxon>Marchantiaceae</taxon>
        <taxon>Marchantia</taxon>
    </lineage>
</organism>
<keyword evidence="2" id="KW-1185">Reference proteome</keyword>
<evidence type="ECO:0000313" key="1">
    <source>
        <dbReference type="EMBL" id="PTQ33316.1"/>
    </source>
</evidence>
<protein>
    <submittedName>
        <fullName evidence="1">Uncharacterized protein</fullName>
    </submittedName>
</protein>
<reference evidence="2" key="1">
    <citation type="journal article" date="2017" name="Cell">
        <title>Insights into land plant evolution garnered from the Marchantia polymorpha genome.</title>
        <authorList>
            <person name="Bowman J.L."/>
            <person name="Kohchi T."/>
            <person name="Yamato K.T."/>
            <person name="Jenkins J."/>
            <person name="Shu S."/>
            <person name="Ishizaki K."/>
            <person name="Yamaoka S."/>
            <person name="Nishihama R."/>
            <person name="Nakamura Y."/>
            <person name="Berger F."/>
            <person name="Adam C."/>
            <person name="Aki S.S."/>
            <person name="Althoff F."/>
            <person name="Araki T."/>
            <person name="Arteaga-Vazquez M.A."/>
            <person name="Balasubrmanian S."/>
            <person name="Barry K."/>
            <person name="Bauer D."/>
            <person name="Boehm C.R."/>
            <person name="Briginshaw L."/>
            <person name="Caballero-Perez J."/>
            <person name="Catarino B."/>
            <person name="Chen F."/>
            <person name="Chiyoda S."/>
            <person name="Chovatia M."/>
            <person name="Davies K.M."/>
            <person name="Delmans M."/>
            <person name="Demura T."/>
            <person name="Dierschke T."/>
            <person name="Dolan L."/>
            <person name="Dorantes-Acosta A.E."/>
            <person name="Eklund D.M."/>
            <person name="Florent S.N."/>
            <person name="Flores-Sandoval E."/>
            <person name="Fujiyama A."/>
            <person name="Fukuzawa H."/>
            <person name="Galik B."/>
            <person name="Grimanelli D."/>
            <person name="Grimwood J."/>
            <person name="Grossniklaus U."/>
            <person name="Hamada T."/>
            <person name="Haseloff J."/>
            <person name="Hetherington A.J."/>
            <person name="Higo A."/>
            <person name="Hirakawa Y."/>
            <person name="Hundley H.N."/>
            <person name="Ikeda Y."/>
            <person name="Inoue K."/>
            <person name="Inoue S.I."/>
            <person name="Ishida S."/>
            <person name="Jia Q."/>
            <person name="Kakita M."/>
            <person name="Kanazawa T."/>
            <person name="Kawai Y."/>
            <person name="Kawashima T."/>
            <person name="Kennedy M."/>
            <person name="Kinose K."/>
            <person name="Kinoshita T."/>
            <person name="Kohara Y."/>
            <person name="Koide E."/>
            <person name="Komatsu K."/>
            <person name="Kopischke S."/>
            <person name="Kubo M."/>
            <person name="Kyozuka J."/>
            <person name="Lagercrantz U."/>
            <person name="Lin S.S."/>
            <person name="Lindquist E."/>
            <person name="Lipzen A.M."/>
            <person name="Lu C.W."/>
            <person name="De Luna E."/>
            <person name="Martienssen R.A."/>
            <person name="Minamino N."/>
            <person name="Mizutani M."/>
            <person name="Mizutani M."/>
            <person name="Mochizuki N."/>
            <person name="Monte I."/>
            <person name="Mosher R."/>
            <person name="Nagasaki H."/>
            <person name="Nakagami H."/>
            <person name="Naramoto S."/>
            <person name="Nishitani K."/>
            <person name="Ohtani M."/>
            <person name="Okamoto T."/>
            <person name="Okumura M."/>
            <person name="Phillips J."/>
            <person name="Pollak B."/>
            <person name="Reinders A."/>
            <person name="Rovekamp M."/>
            <person name="Sano R."/>
            <person name="Sawa S."/>
            <person name="Schmid M.W."/>
            <person name="Shirakawa M."/>
            <person name="Solano R."/>
            <person name="Spunde A."/>
            <person name="Suetsugu N."/>
            <person name="Sugano S."/>
            <person name="Sugiyama A."/>
            <person name="Sun R."/>
            <person name="Suzuki Y."/>
            <person name="Takenaka M."/>
            <person name="Takezawa D."/>
            <person name="Tomogane H."/>
            <person name="Tsuzuki M."/>
            <person name="Ueda T."/>
            <person name="Umeda M."/>
            <person name="Ward J.M."/>
            <person name="Watanabe Y."/>
            <person name="Yazaki K."/>
            <person name="Yokoyama R."/>
            <person name="Yoshitake Y."/>
            <person name="Yotsui I."/>
            <person name="Zachgo S."/>
            <person name="Schmutz J."/>
        </authorList>
    </citation>
    <scope>NUCLEOTIDE SEQUENCE [LARGE SCALE GENOMIC DNA]</scope>
    <source>
        <strain evidence="2">Tak-1</strain>
    </source>
</reference>
<accession>A0A2R6WHI1</accession>
<dbReference type="OrthoDB" id="429143at2759"/>
<name>A0A2R6WHI1_MARPO</name>
<dbReference type="Proteomes" id="UP000244005">
    <property type="component" value="Unassembled WGS sequence"/>
</dbReference>
<dbReference type="AlphaFoldDB" id="A0A2R6WHI1"/>
<gene>
    <name evidence="1" type="ORF">MARPO_0090s0051</name>
</gene>
<dbReference type="EMBL" id="KZ772762">
    <property type="protein sequence ID" value="PTQ33316.1"/>
    <property type="molecule type" value="Genomic_DNA"/>
</dbReference>
<sequence>MLRTGRTILENCSQLAALCFEPPPRHLQTVRKGTRFFSSSHFWTRPTPSVPLPAAVGSCSVCFRSRMSAARAGTQHMNIYGRSPHLELAGLRHNVWDQDKLRMKYPKFDHHLRADDLVVGTGIPRISVA</sequence>
<evidence type="ECO:0000313" key="2">
    <source>
        <dbReference type="Proteomes" id="UP000244005"/>
    </source>
</evidence>